<keyword evidence="3" id="KW-1185">Reference proteome</keyword>
<gene>
    <name evidence="2" type="ORF">FGLOB1_12545</name>
</gene>
<feature type="region of interest" description="Disordered" evidence="1">
    <location>
        <begin position="106"/>
        <end position="158"/>
    </location>
</feature>
<name>A0A8H5XPL8_9HYPO</name>
<dbReference type="Proteomes" id="UP000532311">
    <property type="component" value="Unassembled WGS sequence"/>
</dbReference>
<comment type="caution">
    <text evidence="2">The sequence shown here is derived from an EMBL/GenBank/DDBJ whole genome shotgun (WGS) entry which is preliminary data.</text>
</comment>
<protein>
    <submittedName>
        <fullName evidence="2">Uncharacterized protein</fullName>
    </submittedName>
</protein>
<sequence length="158" mass="18401">MPRNNSKRYFSETANHQPSRGRGFGRDRTASRGQRNVSNNSSSSRRPSGQLQQQQQQQQQAAAPAAKEAEAKMAHWEEQATSHFNNMKKFEDLYKTAIDKLADWKEKRDERPETPVAKTAIEQSLQKALDERAAKRRKIQDKEEEEEEEKEEKKEKEE</sequence>
<evidence type="ECO:0000313" key="3">
    <source>
        <dbReference type="Proteomes" id="UP000532311"/>
    </source>
</evidence>
<dbReference type="AlphaFoldDB" id="A0A8H5XPL8"/>
<feature type="compositionally biased region" description="Basic and acidic residues" evidence="1">
    <location>
        <begin position="67"/>
        <end position="80"/>
    </location>
</feature>
<evidence type="ECO:0000313" key="2">
    <source>
        <dbReference type="EMBL" id="KAF5697760.1"/>
    </source>
</evidence>
<feature type="compositionally biased region" description="Low complexity" evidence="1">
    <location>
        <begin position="31"/>
        <end position="66"/>
    </location>
</feature>
<proteinExistence type="predicted"/>
<evidence type="ECO:0000256" key="1">
    <source>
        <dbReference type="SAM" id="MobiDB-lite"/>
    </source>
</evidence>
<accession>A0A8H5XPL8</accession>
<organism evidence="2 3">
    <name type="scientific">Fusarium globosum</name>
    <dbReference type="NCBI Taxonomy" id="78864"/>
    <lineage>
        <taxon>Eukaryota</taxon>
        <taxon>Fungi</taxon>
        <taxon>Dikarya</taxon>
        <taxon>Ascomycota</taxon>
        <taxon>Pezizomycotina</taxon>
        <taxon>Sordariomycetes</taxon>
        <taxon>Hypocreomycetidae</taxon>
        <taxon>Hypocreales</taxon>
        <taxon>Nectriaceae</taxon>
        <taxon>Fusarium</taxon>
        <taxon>Fusarium fujikuroi species complex</taxon>
    </lineage>
</organism>
<reference evidence="2 3" key="1">
    <citation type="submission" date="2020-05" db="EMBL/GenBank/DDBJ databases">
        <title>Identification and distribution of gene clusters putatively required for synthesis of sphingolipid metabolism inhibitors in phylogenetically diverse species of the filamentous fungus Fusarium.</title>
        <authorList>
            <person name="Kim H.-S."/>
            <person name="Busman M."/>
            <person name="Brown D.W."/>
            <person name="Divon H."/>
            <person name="Uhlig S."/>
            <person name="Proctor R.H."/>
        </authorList>
    </citation>
    <scope>NUCLEOTIDE SEQUENCE [LARGE SCALE GENOMIC DNA]</scope>
    <source>
        <strain evidence="2 3">NRRL 26131</strain>
    </source>
</reference>
<dbReference type="EMBL" id="JAAQPF010000706">
    <property type="protein sequence ID" value="KAF5697760.1"/>
    <property type="molecule type" value="Genomic_DNA"/>
</dbReference>
<feature type="region of interest" description="Disordered" evidence="1">
    <location>
        <begin position="1"/>
        <end position="86"/>
    </location>
</feature>